<organism evidence="1 2">
    <name type="scientific">Gossypium australe</name>
    <dbReference type="NCBI Taxonomy" id="47621"/>
    <lineage>
        <taxon>Eukaryota</taxon>
        <taxon>Viridiplantae</taxon>
        <taxon>Streptophyta</taxon>
        <taxon>Embryophyta</taxon>
        <taxon>Tracheophyta</taxon>
        <taxon>Spermatophyta</taxon>
        <taxon>Magnoliopsida</taxon>
        <taxon>eudicotyledons</taxon>
        <taxon>Gunneridae</taxon>
        <taxon>Pentapetalae</taxon>
        <taxon>rosids</taxon>
        <taxon>malvids</taxon>
        <taxon>Malvales</taxon>
        <taxon>Malvaceae</taxon>
        <taxon>Malvoideae</taxon>
        <taxon>Gossypium</taxon>
    </lineage>
</organism>
<proteinExistence type="predicted"/>
<reference evidence="2" key="1">
    <citation type="journal article" date="2019" name="Plant Biotechnol. J.">
        <title>Genome sequencing of the Australian wild diploid species Gossypium australe highlights disease resistance and delayed gland morphogenesis.</title>
        <authorList>
            <person name="Cai Y."/>
            <person name="Cai X."/>
            <person name="Wang Q."/>
            <person name="Wang P."/>
            <person name="Zhang Y."/>
            <person name="Cai C."/>
            <person name="Xu Y."/>
            <person name="Wang K."/>
            <person name="Zhou Z."/>
            <person name="Wang C."/>
            <person name="Geng S."/>
            <person name="Li B."/>
            <person name="Dong Q."/>
            <person name="Hou Y."/>
            <person name="Wang H."/>
            <person name="Ai P."/>
            <person name="Liu Z."/>
            <person name="Yi F."/>
            <person name="Sun M."/>
            <person name="An G."/>
            <person name="Cheng J."/>
            <person name="Zhang Y."/>
            <person name="Shi Q."/>
            <person name="Xie Y."/>
            <person name="Shi X."/>
            <person name="Chang Y."/>
            <person name="Huang F."/>
            <person name="Chen Y."/>
            <person name="Hong S."/>
            <person name="Mi L."/>
            <person name="Sun Q."/>
            <person name="Zhang L."/>
            <person name="Zhou B."/>
            <person name="Peng R."/>
            <person name="Zhang X."/>
            <person name="Liu F."/>
        </authorList>
    </citation>
    <scope>NUCLEOTIDE SEQUENCE [LARGE SCALE GENOMIC DNA]</scope>
    <source>
        <strain evidence="2">cv. PA1801</strain>
    </source>
</reference>
<accession>A0A5B6UJS0</accession>
<evidence type="ECO:0000313" key="1">
    <source>
        <dbReference type="EMBL" id="KAA3457157.1"/>
    </source>
</evidence>
<gene>
    <name evidence="1" type="ORF">EPI10_003870</name>
</gene>
<name>A0A5B6UJS0_9ROSI</name>
<keyword evidence="2" id="KW-1185">Reference proteome</keyword>
<sequence length="154" mass="18654">MRWWPGMKYDISGFVFKCLIYQQVKDDTFRMVTAINDTEMEMRQSYYEFYIGIILVYEKERYYFSYSDSKTSYNKLWVYDYILVLHFIIKEMVNLNCHVLEFQIGDTIFLKVSPWKKVLRFGCKGKISLRFIRPYKIIKKNQTYCILIGIITTA</sequence>
<protein>
    <submittedName>
        <fullName evidence="1">Zinc finger and BTB domain-containing protein 11-like</fullName>
    </submittedName>
</protein>
<dbReference type="EMBL" id="SMMG02000011">
    <property type="protein sequence ID" value="KAA3457157.1"/>
    <property type="molecule type" value="Genomic_DNA"/>
</dbReference>
<dbReference type="AlphaFoldDB" id="A0A5B6UJS0"/>
<dbReference type="Proteomes" id="UP000325315">
    <property type="component" value="Unassembled WGS sequence"/>
</dbReference>
<evidence type="ECO:0000313" key="2">
    <source>
        <dbReference type="Proteomes" id="UP000325315"/>
    </source>
</evidence>
<comment type="caution">
    <text evidence="1">The sequence shown here is derived from an EMBL/GenBank/DDBJ whole genome shotgun (WGS) entry which is preliminary data.</text>
</comment>